<feature type="domain" description="UvrD-like helicase ATP-binding" evidence="11">
    <location>
        <begin position="12"/>
        <end position="296"/>
    </location>
</feature>
<keyword evidence="14" id="KW-1185">Reference proteome</keyword>
<dbReference type="CDD" id="cd18807">
    <property type="entry name" value="SF1_C_UvrD"/>
    <property type="match status" value="1"/>
</dbReference>
<evidence type="ECO:0000259" key="11">
    <source>
        <dbReference type="PROSITE" id="PS51198"/>
    </source>
</evidence>
<evidence type="ECO:0000256" key="3">
    <source>
        <dbReference type="ARBA" id="ARBA00022801"/>
    </source>
</evidence>
<evidence type="ECO:0000259" key="12">
    <source>
        <dbReference type="PROSITE" id="PS51217"/>
    </source>
</evidence>
<dbReference type="SUPFAM" id="SSF52540">
    <property type="entry name" value="P-loop containing nucleoside triphosphate hydrolases"/>
    <property type="match status" value="1"/>
</dbReference>
<evidence type="ECO:0000313" key="14">
    <source>
        <dbReference type="Proteomes" id="UP001243717"/>
    </source>
</evidence>
<keyword evidence="3 10" id="KW-0378">Hydrolase</keyword>
<dbReference type="PANTHER" id="PTHR11070">
    <property type="entry name" value="UVRD / RECB / PCRA DNA HELICASE FAMILY MEMBER"/>
    <property type="match status" value="1"/>
</dbReference>
<dbReference type="Pfam" id="PF00580">
    <property type="entry name" value="UvrD-helicase"/>
    <property type="match status" value="1"/>
</dbReference>
<dbReference type="EC" id="5.6.2.4" evidence="8"/>
<dbReference type="PANTHER" id="PTHR11070:SF3">
    <property type="entry name" value="DNA 3'-5' HELICASE"/>
    <property type="match status" value="1"/>
</dbReference>
<protein>
    <recommendedName>
        <fullName evidence="8">DNA 3'-5' helicase</fullName>
        <ecNumber evidence="8">5.6.2.4</ecNumber>
    </recommendedName>
</protein>
<dbReference type="Gene3D" id="1.10.486.10">
    <property type="entry name" value="PCRA, domain 4"/>
    <property type="match status" value="1"/>
</dbReference>
<name>A0ABU1AJC9_9BACT</name>
<dbReference type="GO" id="GO:0016787">
    <property type="term" value="F:hydrolase activity"/>
    <property type="evidence" value="ECO:0007669"/>
    <property type="project" value="UniProtKB-KW"/>
</dbReference>
<sequence length="658" mass="75296">MQAPLPPIDFKAELNDKQYAAVTSEPGPALVLAGAGSGKTRTLTYRVAYLLHQGVQPYEILLLTFTNKASREMLERVEELTGINGRQLWGGTFHSIAQRILRVHGDLVGLKPNYTILDQGEAESILKNVIQTIDSKFIKTKNNPKPKVVADMISYARNTCREPREEADERYPFLDGMADKIDKFYKAYKQAKLDQQVVDYDDLLEYFLKLLHEQPEIRQQYQDRFKHILVDEFQDTNRLQSDIVDQLAGHHQVMAVGDDAQCIYTWRGADFDNIMQFEVRHPGAEVHKIETNYRSSPEILGFANAVLASQPSGLGFSKELRAIKPSRERPYFVPVMDTRGQAKFIIERIEGLLDEGRNLSDIAILYRAHFQAMDLQMELTRLNIDYQITSGVRFFEQAHIKDFTAQLRFASNPADVSAFARVTCLLPKVGPKTAERIHKFTRERAAKLEKNFCDVLVSPEVLKKVPADAKEEWPSLAETIREVSVALTERAPEEIIQLALDGWYSSYIREIYPNWTDRADDLQSLVSFAGRFETMEELLAQLVLLASESNERSPEEQQNCLRLTTIHQAKGLEFPVVFVIGLADGTFPLKRTIDAGDLEEERRLFYVAVTRAEEELYMSYPMLNNQGNQVMRLNPSRFIQEIDPSRYETLRVAPSRRY</sequence>
<dbReference type="PROSITE" id="PS51217">
    <property type="entry name" value="UVRD_HELICASE_CTER"/>
    <property type="match status" value="1"/>
</dbReference>
<keyword evidence="2 10" id="KW-0547">Nucleotide-binding</keyword>
<evidence type="ECO:0000256" key="7">
    <source>
        <dbReference type="ARBA" id="ARBA00034617"/>
    </source>
</evidence>
<dbReference type="Pfam" id="PF13361">
    <property type="entry name" value="UvrD_C"/>
    <property type="match status" value="1"/>
</dbReference>
<keyword evidence="6" id="KW-0413">Isomerase</keyword>
<evidence type="ECO:0000313" key="13">
    <source>
        <dbReference type="EMBL" id="MDQ8194896.1"/>
    </source>
</evidence>
<organism evidence="13 14">
    <name type="scientific">Thalassobacterium sedimentorum</name>
    <dbReference type="NCBI Taxonomy" id="3041258"/>
    <lineage>
        <taxon>Bacteria</taxon>
        <taxon>Pseudomonadati</taxon>
        <taxon>Verrucomicrobiota</taxon>
        <taxon>Opitutia</taxon>
        <taxon>Puniceicoccales</taxon>
        <taxon>Coraliomargaritaceae</taxon>
        <taxon>Thalassobacterium</taxon>
    </lineage>
</organism>
<comment type="caution">
    <text evidence="13">The sequence shown here is derived from an EMBL/GenBank/DDBJ whole genome shotgun (WGS) entry which is preliminary data.</text>
</comment>
<dbReference type="InterPro" id="IPR014017">
    <property type="entry name" value="DNA_helicase_UvrD-like_C"/>
</dbReference>
<keyword evidence="4 10" id="KW-0347">Helicase</keyword>
<gene>
    <name evidence="13" type="ORF">QEH59_10695</name>
</gene>
<dbReference type="InterPro" id="IPR014016">
    <property type="entry name" value="UvrD-like_ATP-bd"/>
</dbReference>
<dbReference type="GO" id="GO:0004386">
    <property type="term" value="F:helicase activity"/>
    <property type="evidence" value="ECO:0007669"/>
    <property type="project" value="UniProtKB-KW"/>
</dbReference>
<evidence type="ECO:0000256" key="9">
    <source>
        <dbReference type="ARBA" id="ARBA00048988"/>
    </source>
</evidence>
<dbReference type="Proteomes" id="UP001243717">
    <property type="component" value="Unassembled WGS sequence"/>
</dbReference>
<reference evidence="13 14" key="1">
    <citation type="submission" date="2023-04" db="EMBL/GenBank/DDBJ databases">
        <title>A novel bacteria isolated from coastal sediment.</title>
        <authorList>
            <person name="Liu X.-J."/>
            <person name="Du Z.-J."/>
        </authorList>
    </citation>
    <scope>NUCLEOTIDE SEQUENCE [LARGE SCALE GENOMIC DNA]</scope>
    <source>
        <strain evidence="13 14">SDUM461004</strain>
    </source>
</reference>
<comment type="catalytic activity">
    <reaction evidence="9">
        <text>ATP + H2O = ADP + phosphate + H(+)</text>
        <dbReference type="Rhea" id="RHEA:13065"/>
        <dbReference type="ChEBI" id="CHEBI:15377"/>
        <dbReference type="ChEBI" id="CHEBI:15378"/>
        <dbReference type="ChEBI" id="CHEBI:30616"/>
        <dbReference type="ChEBI" id="CHEBI:43474"/>
        <dbReference type="ChEBI" id="CHEBI:456216"/>
        <dbReference type="EC" id="5.6.2.4"/>
    </reaction>
</comment>
<dbReference type="InterPro" id="IPR013986">
    <property type="entry name" value="DExx_box_DNA_helicase_dom_sf"/>
</dbReference>
<dbReference type="EMBL" id="JARXIC010000015">
    <property type="protein sequence ID" value="MDQ8194896.1"/>
    <property type="molecule type" value="Genomic_DNA"/>
</dbReference>
<dbReference type="PROSITE" id="PS51198">
    <property type="entry name" value="UVRD_HELICASE_ATP_BIND"/>
    <property type="match status" value="1"/>
</dbReference>
<evidence type="ECO:0000256" key="4">
    <source>
        <dbReference type="ARBA" id="ARBA00022806"/>
    </source>
</evidence>
<evidence type="ECO:0000256" key="10">
    <source>
        <dbReference type="PROSITE-ProRule" id="PRU00560"/>
    </source>
</evidence>
<evidence type="ECO:0000256" key="1">
    <source>
        <dbReference type="ARBA" id="ARBA00009922"/>
    </source>
</evidence>
<feature type="binding site" evidence="10">
    <location>
        <begin position="33"/>
        <end position="40"/>
    </location>
    <ligand>
        <name>ATP</name>
        <dbReference type="ChEBI" id="CHEBI:30616"/>
    </ligand>
</feature>
<evidence type="ECO:0000256" key="2">
    <source>
        <dbReference type="ARBA" id="ARBA00022741"/>
    </source>
</evidence>
<evidence type="ECO:0000256" key="8">
    <source>
        <dbReference type="ARBA" id="ARBA00034808"/>
    </source>
</evidence>
<evidence type="ECO:0000256" key="6">
    <source>
        <dbReference type="ARBA" id="ARBA00023235"/>
    </source>
</evidence>
<comment type="catalytic activity">
    <reaction evidence="7">
        <text>Couples ATP hydrolysis with the unwinding of duplex DNA by translocating in the 3'-5' direction.</text>
        <dbReference type="EC" id="5.6.2.4"/>
    </reaction>
</comment>
<evidence type="ECO:0000256" key="5">
    <source>
        <dbReference type="ARBA" id="ARBA00022840"/>
    </source>
</evidence>
<keyword evidence="5 10" id="KW-0067">ATP-binding</keyword>
<dbReference type="InterPro" id="IPR000212">
    <property type="entry name" value="DNA_helicase_UvrD/REP"/>
</dbReference>
<dbReference type="RefSeq" id="WP_308985360.1">
    <property type="nucleotide sequence ID" value="NZ_JARXIC010000015.1"/>
</dbReference>
<dbReference type="Gene3D" id="3.40.50.300">
    <property type="entry name" value="P-loop containing nucleotide triphosphate hydrolases"/>
    <property type="match status" value="2"/>
</dbReference>
<dbReference type="InterPro" id="IPR027417">
    <property type="entry name" value="P-loop_NTPase"/>
</dbReference>
<comment type="similarity">
    <text evidence="1">Belongs to the helicase family. UvrD subfamily.</text>
</comment>
<dbReference type="Gene3D" id="1.10.10.160">
    <property type="match status" value="1"/>
</dbReference>
<proteinExistence type="inferred from homology"/>
<dbReference type="CDD" id="cd17932">
    <property type="entry name" value="DEXQc_UvrD"/>
    <property type="match status" value="1"/>
</dbReference>
<accession>A0ABU1AJC9</accession>
<feature type="domain" description="UvrD-like helicase C-terminal" evidence="12">
    <location>
        <begin position="297"/>
        <end position="571"/>
    </location>
</feature>